<evidence type="ECO:0000256" key="3">
    <source>
        <dbReference type="ARBA" id="ARBA00022694"/>
    </source>
</evidence>
<keyword evidence="11" id="KW-1185">Reference proteome</keyword>
<dbReference type="InterPro" id="IPR017860">
    <property type="entry name" value="Peptidase_M22_CS"/>
</dbReference>
<dbReference type="FunFam" id="3.30.420.40:FF:000012">
    <property type="entry name" value="tRNA N6-adenosine threonylcarbamoyltransferase"/>
    <property type="match status" value="1"/>
</dbReference>
<sequence length="347" mass="35603">MTEPLVLGIETSCDETGVGIVRGNTLLADAVASSVEEHARFGGVVPEVASRAHLEAMVPTIERACGTAGIRLQDVDAIAVTSGPGLAGALLVGVASAKALALGLGKPLYGVNHLAAHVAVDQLEHGPLPEPCLAMLVSGGHSSLLRVEDVTLGVEPLGATIDDAAGEAFDKVARLLGLPFPGGPHIDRAAQSGSSVYVDFPRGLTSRRDLERHRFDFSFSGLKTSVARWVEARERAGEPVPVADVAASFQEAVCDVLVRKAVDAASDQGIDDILIGGGVAANTRLRAMATERAAAAGIRVRVPRPGLCTDNGAMVAALGAELVARGRDASSLDLPADSSQPITTVVA</sequence>
<dbReference type="PANTHER" id="PTHR11735:SF6">
    <property type="entry name" value="TRNA N6-ADENOSINE THREONYLCARBAMOYLTRANSFERASE, MITOCHONDRIAL"/>
    <property type="match status" value="1"/>
</dbReference>
<gene>
    <name evidence="8 10" type="primary">tsaD</name>
    <name evidence="10" type="ORF">IE331_02815</name>
</gene>
<proteinExistence type="inferred from homology"/>
<dbReference type="EC" id="2.3.1.234" evidence="8"/>
<dbReference type="GO" id="GO:0061711">
    <property type="term" value="F:tRNA N(6)-L-threonylcarbamoyladenine synthase activity"/>
    <property type="evidence" value="ECO:0007669"/>
    <property type="project" value="UniProtKB-EC"/>
</dbReference>
<evidence type="ECO:0000256" key="2">
    <source>
        <dbReference type="ARBA" id="ARBA00022679"/>
    </source>
</evidence>
<keyword evidence="6 8" id="KW-0012">Acyltransferase</keyword>
<keyword evidence="5 8" id="KW-0408">Iron</keyword>
<evidence type="ECO:0000256" key="8">
    <source>
        <dbReference type="HAMAP-Rule" id="MF_01445"/>
    </source>
</evidence>
<dbReference type="InterPro" id="IPR043129">
    <property type="entry name" value="ATPase_NBD"/>
</dbReference>
<name>A0A927Q1A0_9ACTN</name>
<dbReference type="SUPFAM" id="SSF53067">
    <property type="entry name" value="Actin-like ATPase domain"/>
    <property type="match status" value="1"/>
</dbReference>
<evidence type="ECO:0000256" key="6">
    <source>
        <dbReference type="ARBA" id="ARBA00023315"/>
    </source>
</evidence>
<keyword evidence="1 8" id="KW-0963">Cytoplasm</keyword>
<dbReference type="EMBL" id="JACYXZ010000001">
    <property type="protein sequence ID" value="MBD8868546.1"/>
    <property type="molecule type" value="Genomic_DNA"/>
</dbReference>
<evidence type="ECO:0000256" key="5">
    <source>
        <dbReference type="ARBA" id="ARBA00023004"/>
    </source>
</evidence>
<dbReference type="Gene3D" id="3.30.420.40">
    <property type="match status" value="2"/>
</dbReference>
<feature type="binding site" evidence="8">
    <location>
        <position position="282"/>
    </location>
    <ligand>
        <name>substrate</name>
    </ligand>
</feature>
<dbReference type="PANTHER" id="PTHR11735">
    <property type="entry name" value="TRNA N6-ADENOSINE THREONYLCARBAMOYLTRANSFERASE"/>
    <property type="match status" value="1"/>
</dbReference>
<feature type="binding site" evidence="8">
    <location>
        <position position="113"/>
    </location>
    <ligand>
        <name>Fe cation</name>
        <dbReference type="ChEBI" id="CHEBI:24875"/>
    </ligand>
</feature>
<evidence type="ECO:0000256" key="1">
    <source>
        <dbReference type="ARBA" id="ARBA00022490"/>
    </source>
</evidence>
<evidence type="ECO:0000256" key="4">
    <source>
        <dbReference type="ARBA" id="ARBA00022723"/>
    </source>
</evidence>
<organism evidence="10 11">
    <name type="scientific">Nocardioides donggukensis</name>
    <dbReference type="NCBI Taxonomy" id="2774019"/>
    <lineage>
        <taxon>Bacteria</taxon>
        <taxon>Bacillati</taxon>
        <taxon>Actinomycetota</taxon>
        <taxon>Actinomycetes</taxon>
        <taxon>Propionibacteriales</taxon>
        <taxon>Nocardioidaceae</taxon>
        <taxon>Nocardioides</taxon>
    </lineage>
</organism>
<comment type="cofactor">
    <cofactor evidence="8">
        <name>Fe(2+)</name>
        <dbReference type="ChEBI" id="CHEBI:29033"/>
    </cofactor>
    <text evidence="8">Binds 1 Fe(2+) ion per subunit.</text>
</comment>
<dbReference type="InterPro" id="IPR017861">
    <property type="entry name" value="KAE1/TsaD"/>
</dbReference>
<dbReference type="GO" id="GO:0002949">
    <property type="term" value="P:tRNA threonylcarbamoyladenosine modification"/>
    <property type="evidence" value="ECO:0007669"/>
    <property type="project" value="UniProtKB-UniRule"/>
</dbReference>
<protein>
    <recommendedName>
        <fullName evidence="8">tRNA N6-adenosine threonylcarbamoyltransferase</fullName>
        <ecNumber evidence="8">2.3.1.234</ecNumber>
    </recommendedName>
    <alternativeName>
        <fullName evidence="8">N6-L-threonylcarbamoyladenine synthase</fullName>
        <shortName evidence="8">t(6)A synthase</shortName>
    </alternativeName>
    <alternativeName>
        <fullName evidence="8">t(6)A37 threonylcarbamoyladenosine biosynthesis protein TsaD</fullName>
    </alternativeName>
    <alternativeName>
        <fullName evidence="8">tRNA threonylcarbamoyladenosine biosynthesis protein TsaD</fullName>
    </alternativeName>
</protein>
<dbReference type="InterPro" id="IPR000905">
    <property type="entry name" value="Gcp-like_dom"/>
</dbReference>
<feature type="binding site" evidence="8">
    <location>
        <position position="310"/>
    </location>
    <ligand>
        <name>Fe cation</name>
        <dbReference type="ChEBI" id="CHEBI:24875"/>
    </ligand>
</feature>
<dbReference type="NCBIfam" id="TIGR03723">
    <property type="entry name" value="T6A_TsaD_YgjD"/>
    <property type="match status" value="1"/>
</dbReference>
<dbReference type="GO" id="GO:0005506">
    <property type="term" value="F:iron ion binding"/>
    <property type="evidence" value="ECO:0007669"/>
    <property type="project" value="UniProtKB-UniRule"/>
</dbReference>
<feature type="binding site" evidence="8">
    <location>
        <position position="170"/>
    </location>
    <ligand>
        <name>substrate</name>
    </ligand>
</feature>
<keyword evidence="2 8" id="KW-0808">Transferase</keyword>
<dbReference type="AlphaFoldDB" id="A0A927Q1A0"/>
<keyword evidence="3 8" id="KW-0819">tRNA processing</keyword>
<feature type="binding site" evidence="8">
    <location>
        <position position="187"/>
    </location>
    <ligand>
        <name>substrate</name>
    </ligand>
</feature>
<dbReference type="InterPro" id="IPR022450">
    <property type="entry name" value="TsaD"/>
</dbReference>
<dbReference type="PRINTS" id="PR00789">
    <property type="entry name" value="OSIALOPTASE"/>
</dbReference>
<dbReference type="FunFam" id="3.30.420.40:FF:000040">
    <property type="entry name" value="tRNA N6-adenosine threonylcarbamoyltransferase"/>
    <property type="match status" value="1"/>
</dbReference>
<evidence type="ECO:0000259" key="9">
    <source>
        <dbReference type="Pfam" id="PF00814"/>
    </source>
</evidence>
<accession>A0A927Q1A0</accession>
<comment type="function">
    <text evidence="8">Required for the formation of a threonylcarbamoyl group on adenosine at position 37 (t(6)A37) in tRNAs that read codons beginning with adenine. Is involved in the transfer of the threonylcarbamoyl moiety of threonylcarbamoyl-AMP (TC-AMP) to the N6 group of A37, together with TsaE and TsaB. TsaD likely plays a direct catalytic role in this reaction.</text>
</comment>
<comment type="caution">
    <text evidence="10">The sequence shown here is derived from an EMBL/GenBank/DDBJ whole genome shotgun (WGS) entry which is preliminary data.</text>
</comment>
<reference evidence="10" key="1">
    <citation type="submission" date="2020-09" db="EMBL/GenBank/DDBJ databases">
        <title>Nocardioides sp. strain MJB4 16S ribosomal RNA gene Genome sequencing and assembly.</title>
        <authorList>
            <person name="Kim I."/>
        </authorList>
    </citation>
    <scope>NUCLEOTIDE SEQUENCE</scope>
    <source>
        <strain evidence="10">MJB4</strain>
    </source>
</reference>
<dbReference type="HAMAP" id="MF_01445">
    <property type="entry name" value="TsaD"/>
    <property type="match status" value="1"/>
</dbReference>
<dbReference type="Pfam" id="PF00814">
    <property type="entry name" value="TsaD"/>
    <property type="match status" value="1"/>
</dbReference>
<comment type="catalytic activity">
    <reaction evidence="7 8">
        <text>L-threonylcarbamoyladenylate + adenosine(37) in tRNA = N(6)-L-threonylcarbamoyladenosine(37) in tRNA + AMP + H(+)</text>
        <dbReference type="Rhea" id="RHEA:37059"/>
        <dbReference type="Rhea" id="RHEA-COMP:10162"/>
        <dbReference type="Rhea" id="RHEA-COMP:10163"/>
        <dbReference type="ChEBI" id="CHEBI:15378"/>
        <dbReference type="ChEBI" id="CHEBI:73682"/>
        <dbReference type="ChEBI" id="CHEBI:74411"/>
        <dbReference type="ChEBI" id="CHEBI:74418"/>
        <dbReference type="ChEBI" id="CHEBI:456215"/>
        <dbReference type="EC" id="2.3.1.234"/>
    </reaction>
</comment>
<feature type="domain" description="Gcp-like" evidence="9">
    <location>
        <begin position="26"/>
        <end position="316"/>
    </location>
</feature>
<feature type="binding site" evidence="8">
    <location>
        <begin position="136"/>
        <end position="140"/>
    </location>
    <ligand>
        <name>substrate</name>
    </ligand>
</feature>
<comment type="similarity">
    <text evidence="8">Belongs to the KAE1 / TsaD family.</text>
</comment>
<dbReference type="GO" id="GO:0005737">
    <property type="term" value="C:cytoplasm"/>
    <property type="evidence" value="ECO:0007669"/>
    <property type="project" value="UniProtKB-SubCell"/>
</dbReference>
<dbReference type="RefSeq" id="WP_192140280.1">
    <property type="nucleotide sequence ID" value="NZ_JACYXZ010000001.1"/>
</dbReference>
<evidence type="ECO:0000313" key="11">
    <source>
        <dbReference type="Proteomes" id="UP000616839"/>
    </source>
</evidence>
<dbReference type="Proteomes" id="UP000616839">
    <property type="component" value="Unassembled WGS sequence"/>
</dbReference>
<evidence type="ECO:0000256" key="7">
    <source>
        <dbReference type="ARBA" id="ARBA00048117"/>
    </source>
</evidence>
<feature type="binding site" evidence="8">
    <location>
        <position position="117"/>
    </location>
    <ligand>
        <name>Fe cation</name>
        <dbReference type="ChEBI" id="CHEBI:24875"/>
    </ligand>
</feature>
<comment type="subcellular location">
    <subcellularLocation>
        <location evidence="8">Cytoplasm</location>
    </subcellularLocation>
</comment>
<feature type="binding site" evidence="8">
    <location>
        <position position="183"/>
    </location>
    <ligand>
        <name>substrate</name>
    </ligand>
</feature>
<dbReference type="NCBIfam" id="TIGR00329">
    <property type="entry name" value="gcp_kae1"/>
    <property type="match status" value="1"/>
</dbReference>
<keyword evidence="4 8" id="KW-0479">Metal-binding</keyword>
<dbReference type="PROSITE" id="PS01016">
    <property type="entry name" value="GLYCOPROTEASE"/>
    <property type="match status" value="1"/>
</dbReference>
<evidence type="ECO:0000313" key="10">
    <source>
        <dbReference type="EMBL" id="MBD8868546.1"/>
    </source>
</evidence>
<dbReference type="CDD" id="cd24133">
    <property type="entry name" value="ASKHA_NBD_TsaD_bac"/>
    <property type="match status" value="1"/>
</dbReference>